<dbReference type="RefSeq" id="WP_135942929.1">
    <property type="nucleotide sequence ID" value="NZ_BMEI01000001.1"/>
</dbReference>
<sequence>MPLEARAEVEVCASLDAAFELFVQGFAQWWPRQYSWSGEHLVDIRIEPGLEGRLTETGPHGFTCDFGRVTAYGPPAGIAFLWQISPRREPVPDPSKASLVTVKFAESRGGTRVALRHTSFENHGARDYAAAMGSEHGWPYILSCYAHAA</sequence>
<protein>
    <submittedName>
        <fullName evidence="3">ATPase</fullName>
    </submittedName>
</protein>
<evidence type="ECO:0000256" key="1">
    <source>
        <dbReference type="ARBA" id="ARBA00006817"/>
    </source>
</evidence>
<dbReference type="EMBL" id="SRXV01000001">
    <property type="protein sequence ID" value="TGY93735.1"/>
    <property type="molecule type" value="Genomic_DNA"/>
</dbReference>
<evidence type="ECO:0000313" key="3">
    <source>
        <dbReference type="EMBL" id="TGY93735.1"/>
    </source>
</evidence>
<dbReference type="InterPro" id="IPR023393">
    <property type="entry name" value="START-like_dom_sf"/>
</dbReference>
<reference evidence="3 4" key="1">
    <citation type="journal article" date="2013" name="Int. J. Syst. Evol. Microbiol.">
        <title>Marinicauda pacifica gen. nov., sp. nov., a prosthecate alphaproteobacterium of the family Hyphomonadaceae isolated from deep seawater.</title>
        <authorList>
            <person name="Zhang X.Y."/>
            <person name="Li G.W."/>
            <person name="Wang C.S."/>
            <person name="Zhang Y.J."/>
            <person name="Xu X.W."/>
            <person name="Li H."/>
            <person name="Liu A."/>
            <person name="Liu C."/>
            <person name="Xie B.B."/>
            <person name="Qin Q.L."/>
            <person name="Xu Z."/>
            <person name="Chen X.L."/>
            <person name="Zhou B.C."/>
            <person name="Zhang Y.Z."/>
        </authorList>
    </citation>
    <scope>NUCLEOTIDE SEQUENCE [LARGE SCALE GENOMIC DNA]</scope>
    <source>
        <strain evidence="3 4">P-1 km-3</strain>
    </source>
</reference>
<dbReference type="Pfam" id="PF08327">
    <property type="entry name" value="AHSA1"/>
    <property type="match status" value="1"/>
</dbReference>
<dbReference type="Gene3D" id="3.30.530.20">
    <property type="match status" value="1"/>
</dbReference>
<proteinExistence type="inferred from homology"/>
<dbReference type="OrthoDB" id="793407at2"/>
<dbReference type="SUPFAM" id="SSF55961">
    <property type="entry name" value="Bet v1-like"/>
    <property type="match status" value="1"/>
</dbReference>
<evidence type="ECO:0000259" key="2">
    <source>
        <dbReference type="Pfam" id="PF08327"/>
    </source>
</evidence>
<dbReference type="AlphaFoldDB" id="A0A4S2HCF6"/>
<keyword evidence="4" id="KW-1185">Reference proteome</keyword>
<comment type="similarity">
    <text evidence="1">Belongs to the AHA1 family.</text>
</comment>
<feature type="domain" description="Activator of Hsp90 ATPase homologue 1/2-like C-terminal" evidence="2">
    <location>
        <begin position="18"/>
        <end position="142"/>
    </location>
</feature>
<accession>A0A4S2HCF6</accession>
<organism evidence="3 4">
    <name type="scientific">Marinicauda pacifica</name>
    <dbReference type="NCBI Taxonomy" id="1133559"/>
    <lineage>
        <taxon>Bacteria</taxon>
        <taxon>Pseudomonadati</taxon>
        <taxon>Pseudomonadota</taxon>
        <taxon>Alphaproteobacteria</taxon>
        <taxon>Maricaulales</taxon>
        <taxon>Maricaulaceae</taxon>
        <taxon>Marinicauda</taxon>
    </lineage>
</organism>
<dbReference type="InterPro" id="IPR013538">
    <property type="entry name" value="ASHA1/2-like_C"/>
</dbReference>
<dbReference type="Proteomes" id="UP000305451">
    <property type="component" value="Unassembled WGS sequence"/>
</dbReference>
<evidence type="ECO:0000313" key="4">
    <source>
        <dbReference type="Proteomes" id="UP000305451"/>
    </source>
</evidence>
<name>A0A4S2HCF6_9PROT</name>
<gene>
    <name evidence="3" type="ORF">E5162_00095</name>
</gene>
<comment type="caution">
    <text evidence="3">The sequence shown here is derived from an EMBL/GenBank/DDBJ whole genome shotgun (WGS) entry which is preliminary data.</text>
</comment>